<sequence length="148" mass="16759">MGKELYLKKIVHDIYGELYQFLEMDAETGQEQVINPFATELFLETVQEPEPELLYIKSKRGADASGYYKGSRLVVKQGSKFASTTSSKCPKKYIISREILMLQKRVIPLGEQLLVMEDIEFDSPAAAMGAAIGGWVRGAHDWKEHQMK</sequence>
<name>A0ABT8NB89_9BACL</name>
<protein>
    <submittedName>
        <fullName evidence="1">Methionine sulfoxide reductase</fullName>
    </submittedName>
</protein>
<dbReference type="RefSeq" id="WP_301855672.1">
    <property type="nucleotide sequence ID" value="NZ_JAUJWU010000001.1"/>
</dbReference>
<evidence type="ECO:0000313" key="1">
    <source>
        <dbReference type="EMBL" id="MDN7245158.1"/>
    </source>
</evidence>
<dbReference type="EMBL" id="JAUJWU010000001">
    <property type="protein sequence ID" value="MDN7245158.1"/>
    <property type="molecule type" value="Genomic_DNA"/>
</dbReference>
<dbReference type="Proteomes" id="UP001172142">
    <property type="component" value="Unassembled WGS sequence"/>
</dbReference>
<gene>
    <name evidence="1" type="ORF">QWY13_06555</name>
</gene>
<reference evidence="1 2" key="1">
    <citation type="submission" date="2023-07" db="EMBL/GenBank/DDBJ databases">
        <title>Novel species in genus Planococcus.</title>
        <authorList>
            <person name="Ning S."/>
        </authorList>
    </citation>
    <scope>NUCLEOTIDE SEQUENCE [LARGE SCALE GENOMIC DNA]</scope>
    <source>
        <strain evidence="1 2">N017</strain>
    </source>
</reference>
<keyword evidence="2" id="KW-1185">Reference proteome</keyword>
<accession>A0ABT8NB89</accession>
<proteinExistence type="predicted"/>
<evidence type="ECO:0000313" key="2">
    <source>
        <dbReference type="Proteomes" id="UP001172142"/>
    </source>
</evidence>
<organism evidence="1 2">
    <name type="scientific">Planococcus shenhongbingii</name>
    <dbReference type="NCBI Taxonomy" id="3058398"/>
    <lineage>
        <taxon>Bacteria</taxon>
        <taxon>Bacillati</taxon>
        <taxon>Bacillota</taxon>
        <taxon>Bacilli</taxon>
        <taxon>Bacillales</taxon>
        <taxon>Caryophanaceae</taxon>
        <taxon>Planococcus</taxon>
    </lineage>
</organism>
<comment type="caution">
    <text evidence="1">The sequence shown here is derived from an EMBL/GenBank/DDBJ whole genome shotgun (WGS) entry which is preliminary data.</text>
</comment>